<evidence type="ECO:0000313" key="2">
    <source>
        <dbReference type="EMBL" id="CAF2094275.1"/>
    </source>
</evidence>
<dbReference type="SUPFAM" id="SSF48403">
    <property type="entry name" value="Ankyrin repeat"/>
    <property type="match status" value="1"/>
</dbReference>
<accession>A0A816TE05</accession>
<dbReference type="AlphaFoldDB" id="A0A816TE05"/>
<dbReference type="Gramene" id="CDX74680">
    <property type="protein sequence ID" value="CDX74680"/>
    <property type="gene ID" value="GSBRNA2T00116632001"/>
</dbReference>
<dbReference type="PROSITE" id="PS50088">
    <property type="entry name" value="ANK_REPEAT"/>
    <property type="match status" value="3"/>
</dbReference>
<gene>
    <name evidence="2" type="ORF">DARMORV10_A05P04880.1</name>
</gene>
<dbReference type="Proteomes" id="UP001295469">
    <property type="component" value="Chromosome A05"/>
</dbReference>
<dbReference type="SMART" id="SM00248">
    <property type="entry name" value="ANK"/>
    <property type="match status" value="4"/>
</dbReference>
<dbReference type="PANTHER" id="PTHR24128:SF84">
    <property type="entry name" value="ANKYRIN REPEAT-CONTAINING PROTEIN BDA1-LIKE"/>
    <property type="match status" value="1"/>
</dbReference>
<reference evidence="2" key="1">
    <citation type="submission" date="2021-01" db="EMBL/GenBank/DDBJ databases">
        <authorList>
            <consortium name="Genoscope - CEA"/>
            <person name="William W."/>
        </authorList>
    </citation>
    <scope>NUCLEOTIDE SEQUENCE</scope>
</reference>
<dbReference type="EMBL" id="HG994359">
    <property type="protein sequence ID" value="CAF2094275.1"/>
    <property type="molecule type" value="Genomic_DNA"/>
</dbReference>
<dbReference type="OMA" id="HVLCRLK"/>
<dbReference type="PROSITE" id="PS50297">
    <property type="entry name" value="ANK_REP_REGION"/>
    <property type="match status" value="3"/>
</dbReference>
<name>A0A816TE05_BRANA</name>
<sequence>MDHRLFDAARSGDTTTLHLLLQEDPLLLDRFSMSSLENPLHISAFSGQAAFTAEILRHKQDLALEPNQQGFSPLHIASASGKIEVVRALLSVGQKHVLCRLKNKDGSIPLHCAVQRGRIEVMKELVSSFPESLKEINASLETPLHVAVKNNQVEATKLLLEEIKKRDMSERIVNMENREGNTILHLATLGKQLQVLILYSSFTYQLGNNPRLARDVIISFVIFNKKDNKSFKKKKRKLLRQIISLQFGR</sequence>
<dbReference type="InterPro" id="IPR036770">
    <property type="entry name" value="Ankyrin_rpt-contain_sf"/>
</dbReference>
<dbReference type="Gene3D" id="1.25.40.20">
    <property type="entry name" value="Ankyrin repeat-containing domain"/>
    <property type="match status" value="1"/>
</dbReference>
<feature type="repeat" description="ANK" evidence="1">
    <location>
        <begin position="105"/>
        <end position="127"/>
    </location>
</feature>
<dbReference type="InterPro" id="IPR002110">
    <property type="entry name" value="Ankyrin_rpt"/>
</dbReference>
<evidence type="ECO:0000256" key="1">
    <source>
        <dbReference type="PROSITE-ProRule" id="PRU00023"/>
    </source>
</evidence>
<feature type="repeat" description="ANK" evidence="1">
    <location>
        <begin position="69"/>
        <end position="93"/>
    </location>
</feature>
<organism evidence="2">
    <name type="scientific">Brassica napus</name>
    <name type="common">Rape</name>
    <dbReference type="NCBI Taxonomy" id="3708"/>
    <lineage>
        <taxon>Eukaryota</taxon>
        <taxon>Viridiplantae</taxon>
        <taxon>Streptophyta</taxon>
        <taxon>Embryophyta</taxon>
        <taxon>Tracheophyta</taxon>
        <taxon>Spermatophyta</taxon>
        <taxon>Magnoliopsida</taxon>
        <taxon>eudicotyledons</taxon>
        <taxon>Gunneridae</taxon>
        <taxon>Pentapetalae</taxon>
        <taxon>rosids</taxon>
        <taxon>malvids</taxon>
        <taxon>Brassicales</taxon>
        <taxon>Brassicaceae</taxon>
        <taxon>Brassiceae</taxon>
        <taxon>Brassica</taxon>
    </lineage>
</organism>
<dbReference type="PANTHER" id="PTHR24128">
    <property type="entry name" value="HOMEOBOX PROTEIN WARIAI"/>
    <property type="match status" value="1"/>
</dbReference>
<keyword evidence="1" id="KW-0040">ANK repeat</keyword>
<dbReference type="Pfam" id="PF12796">
    <property type="entry name" value="Ank_2"/>
    <property type="match status" value="2"/>
</dbReference>
<feature type="repeat" description="ANK" evidence="1">
    <location>
        <begin position="139"/>
        <end position="171"/>
    </location>
</feature>
<proteinExistence type="predicted"/>
<protein>
    <submittedName>
        <fullName evidence="2">(rape) hypothetical protein</fullName>
    </submittedName>
</protein>